<keyword evidence="3" id="KW-1185">Reference proteome</keyword>
<sequence>MSYLFGLLFIICLENLSMTQGAKAIYTSDGHMLEYEMDFSIPQCGSVNQALHEIIDLMKTVSICEVISKTFGKTDLKWLYGYVGCREEFQVIWNGTVKFYFLLKGIDTNFSDECLSTSATNFNHLIQKRLNLLGTRFSEVIRTKRAAITRNVVVYRLGFKYPVFKNEEIKSYTRGKRISFKNQTRFKVSKPLFAICPEKHASQCVIKK</sequence>
<gene>
    <name evidence="2" type="ORF">D915_008851</name>
</gene>
<feature type="chain" id="PRO_5020027476" evidence="1">
    <location>
        <begin position="25"/>
        <end position="208"/>
    </location>
</feature>
<organism evidence="2 3">
    <name type="scientific">Fasciola hepatica</name>
    <name type="common">Liver fluke</name>
    <dbReference type="NCBI Taxonomy" id="6192"/>
    <lineage>
        <taxon>Eukaryota</taxon>
        <taxon>Metazoa</taxon>
        <taxon>Spiralia</taxon>
        <taxon>Lophotrochozoa</taxon>
        <taxon>Platyhelminthes</taxon>
        <taxon>Trematoda</taxon>
        <taxon>Digenea</taxon>
        <taxon>Plagiorchiida</taxon>
        <taxon>Echinostomata</taxon>
        <taxon>Echinostomatoidea</taxon>
        <taxon>Fasciolidae</taxon>
        <taxon>Fasciola</taxon>
    </lineage>
</organism>
<comment type="caution">
    <text evidence="2">The sequence shown here is derived from an EMBL/GenBank/DDBJ whole genome shotgun (WGS) entry which is preliminary data.</text>
</comment>
<evidence type="ECO:0000313" key="3">
    <source>
        <dbReference type="Proteomes" id="UP000230066"/>
    </source>
</evidence>
<accession>A0A4E0QXK5</accession>
<name>A0A4E0QXK5_FASHE</name>
<feature type="signal peptide" evidence="1">
    <location>
        <begin position="1"/>
        <end position="24"/>
    </location>
</feature>
<protein>
    <submittedName>
        <fullName evidence="2">Uncharacterized protein</fullName>
    </submittedName>
</protein>
<dbReference type="EMBL" id="JXXN02005269">
    <property type="protein sequence ID" value="THD20009.1"/>
    <property type="molecule type" value="Genomic_DNA"/>
</dbReference>
<keyword evidence="1" id="KW-0732">Signal</keyword>
<reference evidence="2" key="1">
    <citation type="submission" date="2019-03" db="EMBL/GenBank/DDBJ databases">
        <title>Improved annotation for the trematode Fasciola hepatica.</title>
        <authorList>
            <person name="Choi Y.-J."/>
            <person name="Martin J."/>
            <person name="Mitreva M."/>
        </authorList>
    </citation>
    <scope>NUCLEOTIDE SEQUENCE [LARGE SCALE GENOMIC DNA]</scope>
</reference>
<dbReference type="AlphaFoldDB" id="A0A4E0QXK5"/>
<evidence type="ECO:0000313" key="2">
    <source>
        <dbReference type="EMBL" id="THD20009.1"/>
    </source>
</evidence>
<proteinExistence type="predicted"/>
<evidence type="ECO:0000256" key="1">
    <source>
        <dbReference type="SAM" id="SignalP"/>
    </source>
</evidence>
<dbReference type="Proteomes" id="UP000230066">
    <property type="component" value="Unassembled WGS sequence"/>
</dbReference>